<name>A0A9N9P7L3_9GLOM</name>
<dbReference type="AlphaFoldDB" id="A0A9N9P7L3"/>
<evidence type="ECO:0000313" key="1">
    <source>
        <dbReference type="EMBL" id="CAG8797628.1"/>
    </source>
</evidence>
<feature type="non-terminal residue" evidence="1">
    <location>
        <position position="1"/>
    </location>
</feature>
<protein>
    <submittedName>
        <fullName evidence="1">1302_t:CDS:1</fullName>
    </submittedName>
</protein>
<organism evidence="1 2">
    <name type="scientific">Racocetra fulgida</name>
    <dbReference type="NCBI Taxonomy" id="60492"/>
    <lineage>
        <taxon>Eukaryota</taxon>
        <taxon>Fungi</taxon>
        <taxon>Fungi incertae sedis</taxon>
        <taxon>Mucoromycota</taxon>
        <taxon>Glomeromycotina</taxon>
        <taxon>Glomeromycetes</taxon>
        <taxon>Diversisporales</taxon>
        <taxon>Gigasporaceae</taxon>
        <taxon>Racocetra</taxon>
    </lineage>
</organism>
<comment type="caution">
    <text evidence="1">The sequence shown here is derived from an EMBL/GenBank/DDBJ whole genome shotgun (WGS) entry which is preliminary data.</text>
</comment>
<accession>A0A9N9P7L3</accession>
<feature type="non-terminal residue" evidence="1">
    <location>
        <position position="42"/>
    </location>
</feature>
<gene>
    <name evidence="1" type="ORF">RFULGI_LOCUS17396</name>
</gene>
<evidence type="ECO:0000313" key="2">
    <source>
        <dbReference type="Proteomes" id="UP000789396"/>
    </source>
</evidence>
<proteinExistence type="predicted"/>
<keyword evidence="2" id="KW-1185">Reference proteome</keyword>
<dbReference type="Proteomes" id="UP000789396">
    <property type="component" value="Unassembled WGS sequence"/>
</dbReference>
<sequence>QINKEYSGGEEDESITSNYVTAMNYFAYRLHLDHSDKEIVLY</sequence>
<dbReference type="EMBL" id="CAJVPZ010067976">
    <property type="protein sequence ID" value="CAG8797628.1"/>
    <property type="molecule type" value="Genomic_DNA"/>
</dbReference>
<reference evidence="1" key="1">
    <citation type="submission" date="2021-06" db="EMBL/GenBank/DDBJ databases">
        <authorList>
            <person name="Kallberg Y."/>
            <person name="Tangrot J."/>
            <person name="Rosling A."/>
        </authorList>
    </citation>
    <scope>NUCLEOTIDE SEQUENCE</scope>
    <source>
        <strain evidence="1">IN212</strain>
    </source>
</reference>